<dbReference type="EMBL" id="PYGK01000004">
    <property type="protein sequence ID" value="PSL32024.1"/>
    <property type="molecule type" value="Genomic_DNA"/>
</dbReference>
<evidence type="ECO:0000313" key="1">
    <source>
        <dbReference type="EMBL" id="PSL32024.1"/>
    </source>
</evidence>
<evidence type="ECO:0000313" key="2">
    <source>
        <dbReference type="Proteomes" id="UP000240978"/>
    </source>
</evidence>
<reference evidence="1 2" key="1">
    <citation type="submission" date="2018-03" db="EMBL/GenBank/DDBJ databases">
        <title>Genomic Encyclopedia of Archaeal and Bacterial Type Strains, Phase II (KMG-II): from individual species to whole genera.</title>
        <authorList>
            <person name="Goeker M."/>
        </authorList>
    </citation>
    <scope>NUCLEOTIDE SEQUENCE [LARGE SCALE GENOMIC DNA]</scope>
    <source>
        <strain evidence="1 2">DSM 18107</strain>
    </source>
</reference>
<gene>
    <name evidence="1" type="ORF">CLV42_104327</name>
</gene>
<keyword evidence="2" id="KW-1185">Reference proteome</keyword>
<dbReference type="Proteomes" id="UP000240978">
    <property type="component" value="Unassembled WGS sequence"/>
</dbReference>
<dbReference type="RefSeq" id="WP_106602241.1">
    <property type="nucleotide sequence ID" value="NZ_PYGK01000004.1"/>
</dbReference>
<comment type="caution">
    <text evidence="1">The sequence shown here is derived from an EMBL/GenBank/DDBJ whole genome shotgun (WGS) entry which is preliminary data.</text>
</comment>
<sequence>MALAILQWESADSQNYRFTIDIGTNNWYRFKIGRQIIDRAGIKWVDEIHKVTPFQQKKKLTFLGDSQEEIRIPKNYFDGENCYIQLLSAKDRDGTSPAVSNVIRVPVGFQHVNTGRLNISSSASIDMQTTAFNPIRNISHEQQYLSQQASIEDILGSLVRAVLPAAISLLTPAANAGSNTPASGGNASPQSPTNMLTGLLGAIMRAVAPTIPGLSGQQSISTAQAYDNRFCADICSDRDKSRGDNQFSKPFVFGIDDALLASLAGPLIQQGVQLLPQLINAANQHKLQTLQANNQLMTTLAGDVQKRLMLQQLLQNQQPGAAPNIDPAVLAQLIAQLQNAQPAATPAAPPAGVATAHSLMQNNTAYTLSNGVILTFESLKLSSYNGKQQLLLQQADKLLFKIKLNVGQAPKNPLPKAIYTFYFKDPVSHQLLLEKTFKKKDIQANTSVDFEFMKNELLNLPLYKDLEIFAEIRWRTSSGKEYKAIGNTPAVFVQNYFVQQQGEAVSAEKELTDMKVYRSFWNKIWQSPSLGKSKSLWELNADTRYTVSLSAEHTANGITGTKMSVDTKDKESLTDTTSGRMKAGIELSITELNKLLDGWDGNKPLDNEQLTALKNTGFAKSNLAEMIYNIKMKGRTYEQGMVWVVPVFKLFEITLGKVDSLTPDGYVNEISSTKVKFPLPVSVRILGIKSNNQ</sequence>
<accession>A0A2P8GDH0</accession>
<proteinExistence type="predicted"/>
<name>A0A2P8GDH0_9BACT</name>
<dbReference type="OrthoDB" id="517603at2"/>
<organism evidence="1 2">
    <name type="scientific">Chitinophaga ginsengisoli</name>
    <dbReference type="NCBI Taxonomy" id="363837"/>
    <lineage>
        <taxon>Bacteria</taxon>
        <taxon>Pseudomonadati</taxon>
        <taxon>Bacteroidota</taxon>
        <taxon>Chitinophagia</taxon>
        <taxon>Chitinophagales</taxon>
        <taxon>Chitinophagaceae</taxon>
        <taxon>Chitinophaga</taxon>
    </lineage>
</organism>
<dbReference type="AlphaFoldDB" id="A0A2P8GDH0"/>
<protein>
    <submittedName>
        <fullName evidence="1">Uncharacterized protein</fullName>
    </submittedName>
</protein>